<dbReference type="PANTHER" id="PTHR33223:SF3">
    <property type="match status" value="1"/>
</dbReference>
<organism evidence="1 2">
    <name type="scientific">Mucuna pruriens</name>
    <name type="common">Velvet bean</name>
    <name type="synonym">Dolichos pruriens</name>
    <dbReference type="NCBI Taxonomy" id="157652"/>
    <lineage>
        <taxon>Eukaryota</taxon>
        <taxon>Viridiplantae</taxon>
        <taxon>Streptophyta</taxon>
        <taxon>Embryophyta</taxon>
        <taxon>Tracheophyta</taxon>
        <taxon>Spermatophyta</taxon>
        <taxon>Magnoliopsida</taxon>
        <taxon>eudicotyledons</taxon>
        <taxon>Gunneridae</taxon>
        <taxon>Pentapetalae</taxon>
        <taxon>rosids</taxon>
        <taxon>fabids</taxon>
        <taxon>Fabales</taxon>
        <taxon>Fabaceae</taxon>
        <taxon>Papilionoideae</taxon>
        <taxon>50 kb inversion clade</taxon>
        <taxon>NPAAA clade</taxon>
        <taxon>indigoferoid/millettioid clade</taxon>
        <taxon>Phaseoleae</taxon>
        <taxon>Mucuna</taxon>
    </lineage>
</organism>
<evidence type="ECO:0008006" key="3">
    <source>
        <dbReference type="Google" id="ProtNLM"/>
    </source>
</evidence>
<dbReference type="AlphaFoldDB" id="A0A371EBD0"/>
<proteinExistence type="predicted"/>
<sequence>MEKVLANKRFIPFCKKNLNDLSPSKESRPASVFSKVQLMYVLEELGTLSRTFPISWWCTILQWCFSQSRKRRLRTTRPKVVRGDRLACHRTLVHLILSALASRGESSPFDHGDRRGRRIHQIHTLHNRTHCVLERIRPRVDYAIMENNDRTLKELATLDVAYQPWCIQYPHMEPTQTYELKSGLIHLLPKFHGLAREDPHKHLKEFHMVCSTMRSKGIPKDYIKMKVFPFSLDVAAKDWLYLQSILFITWGDMKQSGGTTTIKKEIYNTLEKLCMNTRKDSTSFYFYEGLTMMDRSMIDVASGGALMDKTPAVARHLISNMAIGAVDNLRLENQLTELTSLVRQLSVGQHQPSIAGRAPLFQQQQQRMPAQGNSPSLEGPYEMQIGQLANTVSHLHSAESSNLLSQTIPNLRGNMEKHCHNQHCNSCQDQLMPTLSLMSTYRCLSKTKLSYCRFQFEPSQQGSLNLMKSY</sequence>
<gene>
    <name evidence="1" type="ORF">CR513_58237</name>
</gene>
<dbReference type="Proteomes" id="UP000257109">
    <property type="component" value="Unassembled WGS sequence"/>
</dbReference>
<evidence type="ECO:0000313" key="2">
    <source>
        <dbReference type="Proteomes" id="UP000257109"/>
    </source>
</evidence>
<dbReference type="EMBL" id="QJKJ01014950">
    <property type="protein sequence ID" value="RDX63348.1"/>
    <property type="molecule type" value="Genomic_DNA"/>
</dbReference>
<name>A0A371EBD0_MUCPR</name>
<reference evidence="1" key="1">
    <citation type="submission" date="2018-05" db="EMBL/GenBank/DDBJ databases">
        <title>Draft genome of Mucuna pruriens seed.</title>
        <authorList>
            <person name="Nnadi N.E."/>
            <person name="Vos R."/>
            <person name="Hasami M.H."/>
            <person name="Devisetty U.K."/>
            <person name="Aguiy J.C."/>
        </authorList>
    </citation>
    <scope>NUCLEOTIDE SEQUENCE [LARGE SCALE GENOMIC DNA]</scope>
    <source>
        <strain evidence="1">JCA_2017</strain>
    </source>
</reference>
<keyword evidence="2" id="KW-1185">Reference proteome</keyword>
<dbReference type="PANTHER" id="PTHR33223">
    <property type="entry name" value="CCHC-TYPE DOMAIN-CONTAINING PROTEIN"/>
    <property type="match status" value="1"/>
</dbReference>
<accession>A0A371EBD0</accession>
<protein>
    <recommendedName>
        <fullName evidence="3">Retrotransposon gag domain-containing protein</fullName>
    </recommendedName>
</protein>
<comment type="caution">
    <text evidence="1">The sequence shown here is derived from an EMBL/GenBank/DDBJ whole genome shotgun (WGS) entry which is preliminary data.</text>
</comment>
<feature type="non-terminal residue" evidence="1">
    <location>
        <position position="1"/>
    </location>
</feature>
<evidence type="ECO:0000313" key="1">
    <source>
        <dbReference type="EMBL" id="RDX63348.1"/>
    </source>
</evidence>